<protein>
    <submittedName>
        <fullName evidence="2">Uncharacterized protein</fullName>
    </submittedName>
</protein>
<proteinExistence type="predicted"/>
<dbReference type="Proteomes" id="UP000237000">
    <property type="component" value="Unassembled WGS sequence"/>
</dbReference>
<keyword evidence="1" id="KW-1133">Transmembrane helix</keyword>
<dbReference type="AlphaFoldDB" id="A0A2P5B6A8"/>
<organism evidence="2 3">
    <name type="scientific">Trema orientale</name>
    <name type="common">Charcoal tree</name>
    <name type="synonym">Celtis orientalis</name>
    <dbReference type="NCBI Taxonomy" id="63057"/>
    <lineage>
        <taxon>Eukaryota</taxon>
        <taxon>Viridiplantae</taxon>
        <taxon>Streptophyta</taxon>
        <taxon>Embryophyta</taxon>
        <taxon>Tracheophyta</taxon>
        <taxon>Spermatophyta</taxon>
        <taxon>Magnoliopsida</taxon>
        <taxon>eudicotyledons</taxon>
        <taxon>Gunneridae</taxon>
        <taxon>Pentapetalae</taxon>
        <taxon>rosids</taxon>
        <taxon>fabids</taxon>
        <taxon>Rosales</taxon>
        <taxon>Cannabaceae</taxon>
        <taxon>Trema</taxon>
    </lineage>
</organism>
<dbReference type="OrthoDB" id="1651023at2759"/>
<sequence>MPGMKTGFGSAMQKAEQYRGKVTPHLVITSITAAIGGLIFGYIRLPGTFPLSSFKTFQHFLQVLVLKGTCKVYVYFESNMIEVMVVLCCFW</sequence>
<accession>A0A2P5B6A8</accession>
<keyword evidence="1" id="KW-0472">Membrane</keyword>
<reference evidence="3" key="1">
    <citation type="submission" date="2016-06" db="EMBL/GenBank/DDBJ databases">
        <title>Parallel loss of symbiosis genes in relatives of nitrogen-fixing non-legume Parasponia.</title>
        <authorList>
            <person name="Van Velzen R."/>
            <person name="Holmer R."/>
            <person name="Bu F."/>
            <person name="Rutten L."/>
            <person name="Van Zeijl A."/>
            <person name="Liu W."/>
            <person name="Santuari L."/>
            <person name="Cao Q."/>
            <person name="Sharma T."/>
            <person name="Shen D."/>
            <person name="Roswanjaya Y."/>
            <person name="Wardhani T."/>
            <person name="Kalhor M.S."/>
            <person name="Jansen J."/>
            <person name="Van den Hoogen J."/>
            <person name="Gungor B."/>
            <person name="Hartog M."/>
            <person name="Hontelez J."/>
            <person name="Verver J."/>
            <person name="Yang W.-C."/>
            <person name="Schijlen E."/>
            <person name="Repin R."/>
            <person name="Schilthuizen M."/>
            <person name="Schranz E."/>
            <person name="Heidstra R."/>
            <person name="Miyata K."/>
            <person name="Fedorova E."/>
            <person name="Kohlen W."/>
            <person name="Bisseling T."/>
            <person name="Smit S."/>
            <person name="Geurts R."/>
        </authorList>
    </citation>
    <scope>NUCLEOTIDE SEQUENCE [LARGE SCALE GENOMIC DNA]</scope>
    <source>
        <strain evidence="3">cv. RG33-2</strain>
    </source>
</reference>
<gene>
    <name evidence="2" type="ORF">TorRG33x02_330960</name>
</gene>
<name>A0A2P5B6A8_TREOI</name>
<feature type="transmembrane region" description="Helical" evidence="1">
    <location>
        <begin position="26"/>
        <end position="45"/>
    </location>
</feature>
<keyword evidence="1" id="KW-0812">Transmembrane</keyword>
<comment type="caution">
    <text evidence="2">The sequence shown here is derived from an EMBL/GenBank/DDBJ whole genome shotgun (WGS) entry which is preliminary data.</text>
</comment>
<evidence type="ECO:0000313" key="2">
    <source>
        <dbReference type="EMBL" id="PON44331.1"/>
    </source>
</evidence>
<dbReference type="InParanoid" id="A0A2P5B6A8"/>
<keyword evidence="3" id="KW-1185">Reference proteome</keyword>
<evidence type="ECO:0000256" key="1">
    <source>
        <dbReference type="SAM" id="Phobius"/>
    </source>
</evidence>
<dbReference type="EMBL" id="JXTC01000596">
    <property type="protein sequence ID" value="PON44331.1"/>
    <property type="molecule type" value="Genomic_DNA"/>
</dbReference>
<evidence type="ECO:0000313" key="3">
    <source>
        <dbReference type="Proteomes" id="UP000237000"/>
    </source>
</evidence>